<name>A0A4Q7VU86_9BURK</name>
<comment type="caution">
    <text evidence="1">The sequence shown here is derived from an EMBL/GenBank/DDBJ whole genome shotgun (WGS) entry which is preliminary data.</text>
</comment>
<reference evidence="1 2" key="1">
    <citation type="submission" date="2019-02" db="EMBL/GenBank/DDBJ databases">
        <title>Genomic Encyclopedia of Type Strains, Phase IV (KMG-IV): sequencing the most valuable type-strain genomes for metagenomic binning, comparative biology and taxonomic classification.</title>
        <authorList>
            <person name="Goeker M."/>
        </authorList>
    </citation>
    <scope>NUCLEOTIDE SEQUENCE [LARGE SCALE GENOMIC DNA]</scope>
    <source>
        <strain evidence="1 2">DSM 23814</strain>
    </source>
</reference>
<evidence type="ECO:0000313" key="2">
    <source>
        <dbReference type="Proteomes" id="UP000293398"/>
    </source>
</evidence>
<gene>
    <name evidence="1" type="ORF">EV681_2000</name>
</gene>
<dbReference type="Proteomes" id="UP000293398">
    <property type="component" value="Unassembled WGS sequence"/>
</dbReference>
<dbReference type="EMBL" id="SHKO01000001">
    <property type="protein sequence ID" value="RZU00192.1"/>
    <property type="molecule type" value="Genomic_DNA"/>
</dbReference>
<dbReference type="OrthoDB" id="5295974at2"/>
<organism evidence="1 2">
    <name type="scientific">Advenella incenata</name>
    <dbReference type="NCBI Taxonomy" id="267800"/>
    <lineage>
        <taxon>Bacteria</taxon>
        <taxon>Pseudomonadati</taxon>
        <taxon>Pseudomonadota</taxon>
        <taxon>Betaproteobacteria</taxon>
        <taxon>Burkholderiales</taxon>
        <taxon>Alcaligenaceae</taxon>
    </lineage>
</organism>
<protein>
    <recommendedName>
        <fullName evidence="3">Cofactor-independent phosphoglycerate mutase</fullName>
    </recommendedName>
</protein>
<sequence length="324" mass="35709">MRMSSMELIISGALPPHSVAGETAVHLEKTATLLRRLFEYATPHIHLADPDLTGCTPYEAWLVQHYQFAPTPGQAPCAALAPILVPEAQGTDPVWLFQLAHFGLSNSGAHMLTASDIAVTEQESLALYESAVDIFTDTPFSLTGHTRQGWTVAVPEGFNLPSRSPTLIASADLAHVWPQEDAFKPLRRLLSELQIAWHHHPVNEARRDRQMPLINGGWLFGGAAASQLTAPSTAMPIVIRDLEAAHRQRQWGHWLALLPAVEQALTLELAAALKTQSGGNPVTMPVSLILTGDDRWITLTLEPTPALLKWLPGKRKQWKQWWSQ</sequence>
<evidence type="ECO:0008006" key="3">
    <source>
        <dbReference type="Google" id="ProtNLM"/>
    </source>
</evidence>
<proteinExistence type="predicted"/>
<evidence type="ECO:0000313" key="1">
    <source>
        <dbReference type="EMBL" id="RZU00192.1"/>
    </source>
</evidence>
<keyword evidence="2" id="KW-1185">Reference proteome</keyword>
<accession>A0A4Q7VU86</accession>
<dbReference type="AlphaFoldDB" id="A0A4Q7VU86"/>